<dbReference type="OrthoDB" id="3565018at2759"/>
<gene>
    <name evidence="2" type="ORF">K469DRAFT_501671</name>
</gene>
<evidence type="ECO:0000313" key="2">
    <source>
        <dbReference type="EMBL" id="KAF2193040.1"/>
    </source>
</evidence>
<dbReference type="Proteomes" id="UP000800200">
    <property type="component" value="Unassembled WGS sequence"/>
</dbReference>
<keyword evidence="3" id="KW-1185">Reference proteome</keyword>
<feature type="signal peptide" evidence="1">
    <location>
        <begin position="1"/>
        <end position="20"/>
    </location>
</feature>
<feature type="chain" id="PRO_5025426151" evidence="1">
    <location>
        <begin position="21"/>
        <end position="108"/>
    </location>
</feature>
<dbReference type="AlphaFoldDB" id="A0A6A6ESH7"/>
<evidence type="ECO:0000313" key="3">
    <source>
        <dbReference type="Proteomes" id="UP000800200"/>
    </source>
</evidence>
<evidence type="ECO:0000256" key="1">
    <source>
        <dbReference type="SAM" id="SignalP"/>
    </source>
</evidence>
<dbReference type="EMBL" id="ML994614">
    <property type="protein sequence ID" value="KAF2193040.1"/>
    <property type="molecule type" value="Genomic_DNA"/>
</dbReference>
<feature type="non-terminal residue" evidence="2">
    <location>
        <position position="1"/>
    </location>
</feature>
<feature type="non-terminal residue" evidence="2">
    <location>
        <position position="108"/>
    </location>
</feature>
<sequence length="108" mass="12303">VTGVEKAGLVLHFIPLLISALEHYEDIVRPTKAFFRWNRDLKNIDDLTTMMDDPKNKLWTEGDIADELRGKLGLVYYPFILRIGEVAEILVEIAKHLNIEGSQQVGNL</sequence>
<organism evidence="2 3">
    <name type="scientific">Zopfia rhizophila CBS 207.26</name>
    <dbReference type="NCBI Taxonomy" id="1314779"/>
    <lineage>
        <taxon>Eukaryota</taxon>
        <taxon>Fungi</taxon>
        <taxon>Dikarya</taxon>
        <taxon>Ascomycota</taxon>
        <taxon>Pezizomycotina</taxon>
        <taxon>Dothideomycetes</taxon>
        <taxon>Dothideomycetes incertae sedis</taxon>
        <taxon>Zopfiaceae</taxon>
        <taxon>Zopfia</taxon>
    </lineage>
</organism>
<name>A0A6A6ESH7_9PEZI</name>
<reference evidence="2" key="1">
    <citation type="journal article" date="2020" name="Stud. Mycol.">
        <title>101 Dothideomycetes genomes: a test case for predicting lifestyles and emergence of pathogens.</title>
        <authorList>
            <person name="Haridas S."/>
            <person name="Albert R."/>
            <person name="Binder M."/>
            <person name="Bloem J."/>
            <person name="Labutti K."/>
            <person name="Salamov A."/>
            <person name="Andreopoulos B."/>
            <person name="Baker S."/>
            <person name="Barry K."/>
            <person name="Bills G."/>
            <person name="Bluhm B."/>
            <person name="Cannon C."/>
            <person name="Castanera R."/>
            <person name="Culley D."/>
            <person name="Daum C."/>
            <person name="Ezra D."/>
            <person name="Gonzalez J."/>
            <person name="Henrissat B."/>
            <person name="Kuo A."/>
            <person name="Liang C."/>
            <person name="Lipzen A."/>
            <person name="Lutzoni F."/>
            <person name="Magnuson J."/>
            <person name="Mondo S."/>
            <person name="Nolan M."/>
            <person name="Ohm R."/>
            <person name="Pangilinan J."/>
            <person name="Park H.-J."/>
            <person name="Ramirez L."/>
            <person name="Alfaro M."/>
            <person name="Sun H."/>
            <person name="Tritt A."/>
            <person name="Yoshinaga Y."/>
            <person name="Zwiers L.-H."/>
            <person name="Turgeon B."/>
            <person name="Goodwin S."/>
            <person name="Spatafora J."/>
            <person name="Crous P."/>
            <person name="Grigoriev I."/>
        </authorList>
    </citation>
    <scope>NUCLEOTIDE SEQUENCE</scope>
    <source>
        <strain evidence="2">CBS 207.26</strain>
    </source>
</reference>
<proteinExistence type="predicted"/>
<protein>
    <submittedName>
        <fullName evidence="2">Uncharacterized protein</fullName>
    </submittedName>
</protein>
<keyword evidence="1" id="KW-0732">Signal</keyword>
<accession>A0A6A6ESH7</accession>